<gene>
    <name evidence="3" type="ORF">XENOCAPTIV_029579</name>
</gene>
<accession>A0ABV0Q7N3</accession>
<name>A0ABV0Q7N3_9TELE</name>
<dbReference type="PANTHER" id="PTHR10337:SF6">
    <property type="entry name" value="CENTROSOMAL PROTEIN OF 152 KDA"/>
    <property type="match status" value="1"/>
</dbReference>
<comment type="caution">
    <text evidence="3">The sequence shown here is derived from an EMBL/GenBank/DDBJ whole genome shotgun (WGS) entry which is preliminary data.</text>
</comment>
<keyword evidence="1" id="KW-0175">Coiled coil</keyword>
<dbReference type="Proteomes" id="UP001434883">
    <property type="component" value="Unassembled WGS sequence"/>
</dbReference>
<evidence type="ECO:0000256" key="2">
    <source>
        <dbReference type="SAM" id="SignalP"/>
    </source>
</evidence>
<keyword evidence="2" id="KW-0732">Signal</keyword>
<evidence type="ECO:0000313" key="4">
    <source>
        <dbReference type="Proteomes" id="UP001434883"/>
    </source>
</evidence>
<dbReference type="PANTHER" id="PTHR10337">
    <property type="entry name" value="SHC TRANSFORMING PROTEIN"/>
    <property type="match status" value="1"/>
</dbReference>
<organism evidence="3 4">
    <name type="scientific">Xenoophorus captivus</name>
    <dbReference type="NCBI Taxonomy" id="1517983"/>
    <lineage>
        <taxon>Eukaryota</taxon>
        <taxon>Metazoa</taxon>
        <taxon>Chordata</taxon>
        <taxon>Craniata</taxon>
        <taxon>Vertebrata</taxon>
        <taxon>Euteleostomi</taxon>
        <taxon>Actinopterygii</taxon>
        <taxon>Neopterygii</taxon>
        <taxon>Teleostei</taxon>
        <taxon>Neoteleostei</taxon>
        <taxon>Acanthomorphata</taxon>
        <taxon>Ovalentaria</taxon>
        <taxon>Atherinomorphae</taxon>
        <taxon>Cyprinodontiformes</taxon>
        <taxon>Goodeidae</taxon>
        <taxon>Xenoophorus</taxon>
    </lineage>
</organism>
<evidence type="ECO:0000256" key="1">
    <source>
        <dbReference type="SAM" id="Coils"/>
    </source>
</evidence>
<feature type="coiled-coil region" evidence="1">
    <location>
        <begin position="54"/>
        <end position="88"/>
    </location>
</feature>
<feature type="signal peptide" evidence="2">
    <location>
        <begin position="1"/>
        <end position="20"/>
    </location>
</feature>
<feature type="coiled-coil region" evidence="1">
    <location>
        <begin position="205"/>
        <end position="239"/>
    </location>
</feature>
<protein>
    <submittedName>
        <fullName evidence="3">Uncharacterized protein</fullName>
    </submittedName>
</protein>
<reference evidence="3 4" key="1">
    <citation type="submission" date="2021-06" db="EMBL/GenBank/DDBJ databases">
        <authorList>
            <person name="Palmer J.M."/>
        </authorList>
    </citation>
    <scope>NUCLEOTIDE SEQUENCE [LARGE SCALE GENOMIC DNA]</scope>
    <source>
        <strain evidence="3 4">XC_2019</strain>
        <tissue evidence="3">Muscle</tissue>
    </source>
</reference>
<feature type="chain" id="PRO_5046986041" evidence="2">
    <location>
        <begin position="21"/>
        <end position="322"/>
    </location>
</feature>
<keyword evidence="4" id="KW-1185">Reference proteome</keyword>
<evidence type="ECO:0000313" key="3">
    <source>
        <dbReference type="EMBL" id="MEQ2191496.1"/>
    </source>
</evidence>
<dbReference type="InterPro" id="IPR051235">
    <property type="entry name" value="CEP152/SHC-Transforming"/>
</dbReference>
<dbReference type="EMBL" id="JAHRIN010000864">
    <property type="protein sequence ID" value="MEQ2191496.1"/>
    <property type="molecule type" value="Genomic_DNA"/>
</dbReference>
<proteinExistence type="predicted"/>
<sequence length="322" mass="36889">MVVIISRLIITLSSLPTCQKCYTRIPLSKKINSTSCRGNFLIRRSVKTADREQVAQLQVLNKAQQRQIDDLERKLEDSRRNMRYIEHQFAINTMKLKVADAAVDSMKQQMLELCRSDTLSRARQQHDRDLAIIKEQHEAALLGLQQKLDSTSQALNDQVTSTGIHDSFSFCFVSTALNHLSDSKLPKDEALRLLRVEMQRCLGCLKGKRQKIGQLQEELQHSQARVSELQAELEEAKLNSSQCYIAVCKEKCSLEETAQKRDHEESSIAVQRLRGELEAKHQASMMQLKEDWSKEKEAEIQQEVSSHVASTEAKWKKELQKV</sequence>